<dbReference type="OrthoDB" id="1646at2"/>
<reference evidence="5 6" key="1">
    <citation type="submission" date="2016-10" db="EMBL/GenBank/DDBJ databases">
        <authorList>
            <person name="de Groot N.N."/>
        </authorList>
    </citation>
    <scope>NUCLEOTIDE SEQUENCE [LARGE SCALE GENOMIC DNA]</scope>
    <source>
        <strain evidence="5 6">DSM 23995</strain>
    </source>
</reference>
<keyword evidence="6" id="KW-1185">Reference proteome</keyword>
<comment type="similarity">
    <text evidence="1">Belongs to the bacterial solute-binding protein 7 family.</text>
</comment>
<gene>
    <name evidence="5" type="ORF">SAMN05192532_10565</name>
</gene>
<keyword evidence="3 4" id="KW-0732">Signal</keyword>
<dbReference type="RefSeq" id="WP_091661966.1">
    <property type="nucleotide sequence ID" value="NZ_FONT01000005.1"/>
</dbReference>
<sequence>MKKFNRKFLTAIPISLFFSVMVGCGLSEDSGGSGDAEGEASSVGDSSEASVELKISHQWPQATTEEGDFRSVLAEKFAQQVQEKSDGEIAFSIYPSSSLVGAREQYDAMLNGSLDMSVFPLDYAGGKVPEFGITLMPALIRNHEQAQAWETSEIGQRIEEIAEEIAEENGMKILVWVWNAGAIGNSGDPIVRPEDVEDVTMRAAGARVEEMLRDAGASITSMASSEMYSAFQTGVLDAGITSNSSFASYNLQEQISSFTTSSENTFWFMGEPLVISMDAWEQLSEEQQQIFEETAEELQPWAYEASEEDDERVTELFKEEGLEVVDMSDEAYNEWLELAEPVWEEWAKNTDNGEELLELAKDVLEEN</sequence>
<dbReference type="Gene3D" id="3.40.190.170">
    <property type="entry name" value="Bacterial extracellular solute-binding protein, family 7"/>
    <property type="match status" value="1"/>
</dbReference>
<accession>A0A1I2E3C1</accession>
<dbReference type="Proteomes" id="UP000199516">
    <property type="component" value="Unassembled WGS sequence"/>
</dbReference>
<keyword evidence="2" id="KW-0813">Transport</keyword>
<organism evidence="5 6">
    <name type="scientific">Alteribacillus iranensis</name>
    <dbReference type="NCBI Taxonomy" id="930128"/>
    <lineage>
        <taxon>Bacteria</taxon>
        <taxon>Bacillati</taxon>
        <taxon>Bacillota</taxon>
        <taxon>Bacilli</taxon>
        <taxon>Bacillales</taxon>
        <taxon>Bacillaceae</taxon>
        <taxon>Alteribacillus</taxon>
    </lineage>
</organism>
<dbReference type="GO" id="GO:0015740">
    <property type="term" value="P:C4-dicarboxylate transport"/>
    <property type="evidence" value="ECO:0007669"/>
    <property type="project" value="TreeGrafter"/>
</dbReference>
<evidence type="ECO:0000313" key="6">
    <source>
        <dbReference type="Proteomes" id="UP000199516"/>
    </source>
</evidence>
<dbReference type="AlphaFoldDB" id="A0A1I2E3C1"/>
<evidence type="ECO:0000256" key="1">
    <source>
        <dbReference type="ARBA" id="ARBA00009023"/>
    </source>
</evidence>
<evidence type="ECO:0000313" key="5">
    <source>
        <dbReference type="EMBL" id="SFE87143.1"/>
    </source>
</evidence>
<dbReference type="InterPro" id="IPR038404">
    <property type="entry name" value="TRAP_DctP_sf"/>
</dbReference>
<dbReference type="STRING" id="930128.SAMN05192532_10565"/>
<evidence type="ECO:0000256" key="3">
    <source>
        <dbReference type="ARBA" id="ARBA00022729"/>
    </source>
</evidence>
<feature type="signal peptide" evidence="4">
    <location>
        <begin position="1"/>
        <end position="22"/>
    </location>
</feature>
<protein>
    <submittedName>
        <fullName evidence="5">TRAP-type C4-dicarboxylate transport system, substrate-binding protein</fullName>
    </submittedName>
</protein>
<dbReference type="PROSITE" id="PS51257">
    <property type="entry name" value="PROKAR_LIPOPROTEIN"/>
    <property type="match status" value="1"/>
</dbReference>
<evidence type="ECO:0000256" key="2">
    <source>
        <dbReference type="ARBA" id="ARBA00022448"/>
    </source>
</evidence>
<dbReference type="PANTHER" id="PTHR33376">
    <property type="match status" value="1"/>
</dbReference>
<evidence type="ECO:0000256" key="4">
    <source>
        <dbReference type="SAM" id="SignalP"/>
    </source>
</evidence>
<dbReference type="EMBL" id="FONT01000005">
    <property type="protein sequence ID" value="SFE87143.1"/>
    <property type="molecule type" value="Genomic_DNA"/>
</dbReference>
<dbReference type="PANTHER" id="PTHR33376:SF7">
    <property type="entry name" value="C4-DICARBOXYLATE-BINDING PROTEIN DCTB"/>
    <property type="match status" value="1"/>
</dbReference>
<name>A0A1I2E3C1_9BACI</name>
<feature type="chain" id="PRO_5039124262" evidence="4">
    <location>
        <begin position="23"/>
        <end position="367"/>
    </location>
</feature>
<dbReference type="Pfam" id="PF03480">
    <property type="entry name" value="DctP"/>
    <property type="match status" value="1"/>
</dbReference>
<proteinExistence type="inferred from homology"/>
<dbReference type="InterPro" id="IPR018389">
    <property type="entry name" value="DctP_fam"/>
</dbReference>
<dbReference type="NCBIfam" id="NF037995">
    <property type="entry name" value="TRAP_S1"/>
    <property type="match status" value="1"/>
</dbReference>
<dbReference type="GO" id="GO:0055085">
    <property type="term" value="P:transmembrane transport"/>
    <property type="evidence" value="ECO:0007669"/>
    <property type="project" value="InterPro"/>
</dbReference>